<dbReference type="GO" id="GO:0030170">
    <property type="term" value="F:pyridoxal phosphate binding"/>
    <property type="evidence" value="ECO:0007669"/>
    <property type="project" value="TreeGrafter"/>
</dbReference>
<sequence length="358" mass="40458">MIPVTKPFLPPREEYDRYLDGIWERNWLTNNGPLVNELELRLKEHLGLDHLLFVSNGTIAIQLAIKALGLKGEIITTPFSYVATTTSIIWEGCSPVFVDILPDKFTINPDLIEAAITPNTSAILATHVYGIPCEVEKIQKIAEKHGLKVIYDGAHAFGVQVKGKSIFEYGDISTCSFHATKIFHSIEGGGVFTKDPELLKRMVHLRNFGHDGFEKFNGIGINAKNSEFHAGMGLAVLTHLDRILTIKKEQVRFYKELFKGLKVSFPHTNDVEKYNYAYFPILFPDVTILKKSMKALEDNGIGSRRYFYPGLNNLDYTQGDCPISDNVSERVLCLPLYHSLTKEEQRMIARILLRAQNN</sequence>
<evidence type="ECO:0000256" key="5">
    <source>
        <dbReference type="RuleBase" id="RU004508"/>
    </source>
</evidence>
<protein>
    <submittedName>
        <fullName evidence="6">dTDP-4-amino-4,6-dideoxygalactose transaminase</fullName>
    </submittedName>
</protein>
<dbReference type="InterPro" id="IPR000653">
    <property type="entry name" value="DegT/StrS_aminotransferase"/>
</dbReference>
<evidence type="ECO:0000256" key="4">
    <source>
        <dbReference type="PIRSR" id="PIRSR000390-2"/>
    </source>
</evidence>
<dbReference type="RefSeq" id="WP_084123014.1">
    <property type="nucleotide sequence ID" value="NZ_LT838813.1"/>
</dbReference>
<evidence type="ECO:0000256" key="2">
    <source>
        <dbReference type="ARBA" id="ARBA00037999"/>
    </source>
</evidence>
<feature type="modified residue" description="N6-(pyridoxal phosphate)lysine" evidence="4">
    <location>
        <position position="181"/>
    </location>
</feature>
<dbReference type="InterPro" id="IPR015421">
    <property type="entry name" value="PyrdxlP-dep_Trfase_major"/>
</dbReference>
<evidence type="ECO:0000256" key="1">
    <source>
        <dbReference type="ARBA" id="ARBA00022898"/>
    </source>
</evidence>
<dbReference type="Gene3D" id="3.40.640.10">
    <property type="entry name" value="Type I PLP-dependent aspartate aminotransferase-like (Major domain)"/>
    <property type="match status" value="1"/>
</dbReference>
<dbReference type="PANTHER" id="PTHR30244:SF9">
    <property type="entry name" value="PROTEIN RV3402C"/>
    <property type="match status" value="1"/>
</dbReference>
<feature type="active site" description="Proton acceptor" evidence="3">
    <location>
        <position position="181"/>
    </location>
</feature>
<keyword evidence="7" id="KW-1185">Reference proteome</keyword>
<dbReference type="GO" id="GO:0000271">
    <property type="term" value="P:polysaccharide biosynthetic process"/>
    <property type="evidence" value="ECO:0007669"/>
    <property type="project" value="TreeGrafter"/>
</dbReference>
<comment type="similarity">
    <text evidence="2 5">Belongs to the DegT/DnrJ/EryC1 family.</text>
</comment>
<dbReference type="STRING" id="758820.SAMN00777080_4749"/>
<dbReference type="CDD" id="cd00616">
    <property type="entry name" value="AHBA_syn"/>
    <property type="match status" value="1"/>
</dbReference>
<evidence type="ECO:0000256" key="3">
    <source>
        <dbReference type="PIRSR" id="PIRSR000390-1"/>
    </source>
</evidence>
<accession>A0A1W2HB02</accession>
<dbReference type="AlphaFoldDB" id="A0A1W2HB02"/>
<evidence type="ECO:0000313" key="7">
    <source>
        <dbReference type="Proteomes" id="UP000192333"/>
    </source>
</evidence>
<dbReference type="PIRSF" id="PIRSF000390">
    <property type="entry name" value="PLP_StrS"/>
    <property type="match status" value="1"/>
</dbReference>
<dbReference type="InterPro" id="IPR015424">
    <property type="entry name" value="PyrdxlP-dep_Trfase"/>
</dbReference>
<dbReference type="PANTHER" id="PTHR30244">
    <property type="entry name" value="TRANSAMINASE"/>
    <property type="match status" value="1"/>
</dbReference>
<gene>
    <name evidence="6" type="ORF">SAMN00777080_4749</name>
</gene>
<dbReference type="Proteomes" id="UP000192333">
    <property type="component" value="Chromosome I"/>
</dbReference>
<proteinExistence type="inferred from homology"/>
<reference evidence="7" key="1">
    <citation type="submission" date="2017-04" db="EMBL/GenBank/DDBJ databases">
        <authorList>
            <person name="Varghese N."/>
            <person name="Submissions S."/>
        </authorList>
    </citation>
    <scope>NUCLEOTIDE SEQUENCE [LARGE SCALE GENOMIC DNA]</scope>
    <source>
        <strain evidence="7">DSM 16537</strain>
    </source>
</reference>
<dbReference type="EMBL" id="LT838813">
    <property type="protein sequence ID" value="SMD46070.1"/>
    <property type="molecule type" value="Genomic_DNA"/>
</dbReference>
<dbReference type="SUPFAM" id="SSF53383">
    <property type="entry name" value="PLP-dependent transferases"/>
    <property type="match status" value="1"/>
</dbReference>
<evidence type="ECO:0000313" key="6">
    <source>
        <dbReference type="EMBL" id="SMD46070.1"/>
    </source>
</evidence>
<dbReference type="GO" id="GO:0008483">
    <property type="term" value="F:transaminase activity"/>
    <property type="evidence" value="ECO:0007669"/>
    <property type="project" value="TreeGrafter"/>
</dbReference>
<dbReference type="Pfam" id="PF01041">
    <property type="entry name" value="DegT_DnrJ_EryC1"/>
    <property type="match status" value="1"/>
</dbReference>
<dbReference type="OrthoDB" id="9810913at2"/>
<organism evidence="6 7">
    <name type="scientific">Aquiflexum balticum DSM 16537</name>
    <dbReference type="NCBI Taxonomy" id="758820"/>
    <lineage>
        <taxon>Bacteria</taxon>
        <taxon>Pseudomonadati</taxon>
        <taxon>Bacteroidota</taxon>
        <taxon>Cytophagia</taxon>
        <taxon>Cytophagales</taxon>
        <taxon>Cyclobacteriaceae</taxon>
        <taxon>Aquiflexum</taxon>
    </lineage>
</organism>
<name>A0A1W2HB02_9BACT</name>
<keyword evidence="1 4" id="KW-0663">Pyridoxal phosphate</keyword>